<protein>
    <submittedName>
        <fullName evidence="2">5'-nucleotidase</fullName>
        <ecNumber evidence="2">3.1.3.5</ecNumber>
    </submittedName>
</protein>
<keyword evidence="2" id="KW-0378">Hydrolase</keyword>
<dbReference type="EC" id="3.1.3.5" evidence="2"/>
<dbReference type="InterPro" id="IPR006179">
    <property type="entry name" value="5_nucleotidase/apyrase"/>
</dbReference>
<keyword evidence="3" id="KW-1185">Reference proteome</keyword>
<dbReference type="InterPro" id="IPR036907">
    <property type="entry name" value="5'-Nucleotdase_C_sf"/>
</dbReference>
<dbReference type="PRINTS" id="PR01607">
    <property type="entry name" value="APYRASEFAMLY"/>
</dbReference>
<dbReference type="GO" id="GO:0008253">
    <property type="term" value="F:5'-nucleotidase activity"/>
    <property type="evidence" value="ECO:0007669"/>
    <property type="project" value="UniProtKB-EC"/>
</dbReference>
<dbReference type="Proteomes" id="UP001168579">
    <property type="component" value="Unassembled WGS sequence"/>
</dbReference>
<dbReference type="Pfam" id="PF02872">
    <property type="entry name" value="5_nucleotid_C"/>
    <property type="match status" value="1"/>
</dbReference>
<feature type="domain" description="5'-Nucleotidase C-terminal" evidence="1">
    <location>
        <begin position="84"/>
        <end position="224"/>
    </location>
</feature>
<dbReference type="SUPFAM" id="SSF55816">
    <property type="entry name" value="5'-nucleotidase (syn. UDP-sugar hydrolase), C-terminal domain"/>
    <property type="match status" value="1"/>
</dbReference>
<name>A0ABT8RLB5_9FLAO</name>
<evidence type="ECO:0000313" key="3">
    <source>
        <dbReference type="Proteomes" id="UP001168579"/>
    </source>
</evidence>
<dbReference type="PANTHER" id="PTHR11575">
    <property type="entry name" value="5'-NUCLEOTIDASE-RELATED"/>
    <property type="match status" value="1"/>
</dbReference>
<sequence>MAKLKHFDYLKIKHFVIFITISLSLSCKEGIPTISSIEGNRITIDSNSTAIDSIQEFITPYHDRIEEILTNPLAYAPFTISKTDGQYNTTAGNLMADIVLQQSQPIFKQRTGNNIDVVLLNHGGIRATISKGNVTARTAYEVMPFENTVVVVELKGSSLLKMIDYLSKAKRAHPIAGMQLVLNKDYSVHTFSINGKPLNKEQTYFVATSNYLVTGGDNMNFFKEYVSITETEYKIRNAMIDYFTKVDTLAPNVDSRFYQLQ</sequence>
<dbReference type="PROSITE" id="PS51257">
    <property type="entry name" value="PROKAR_LIPOPROTEIN"/>
    <property type="match status" value="1"/>
</dbReference>
<dbReference type="EMBL" id="JAUKUC010000001">
    <property type="protein sequence ID" value="MDO1511257.1"/>
    <property type="molecule type" value="Genomic_DNA"/>
</dbReference>
<dbReference type="Gene3D" id="3.90.780.10">
    <property type="entry name" value="5'-Nucleotidase, C-terminal domain"/>
    <property type="match status" value="1"/>
</dbReference>
<evidence type="ECO:0000259" key="1">
    <source>
        <dbReference type="Pfam" id="PF02872"/>
    </source>
</evidence>
<dbReference type="RefSeq" id="WP_304434387.1">
    <property type="nucleotide sequence ID" value="NZ_JAUKUC010000001.1"/>
</dbReference>
<organism evidence="2 3">
    <name type="scientific">Maribacter confluentis</name>
    <dbReference type="NCBI Taxonomy" id="1656093"/>
    <lineage>
        <taxon>Bacteria</taxon>
        <taxon>Pseudomonadati</taxon>
        <taxon>Bacteroidota</taxon>
        <taxon>Flavobacteriia</taxon>
        <taxon>Flavobacteriales</taxon>
        <taxon>Flavobacteriaceae</taxon>
        <taxon>Maribacter</taxon>
    </lineage>
</organism>
<reference evidence="2" key="2">
    <citation type="submission" date="2023-06" db="EMBL/GenBank/DDBJ databases">
        <authorList>
            <person name="Lucena T."/>
            <person name="Sun Q."/>
        </authorList>
    </citation>
    <scope>NUCLEOTIDE SEQUENCE</scope>
    <source>
        <strain evidence="2">CECT 8869</strain>
    </source>
</reference>
<dbReference type="PANTHER" id="PTHR11575:SF24">
    <property type="entry name" value="5'-NUCLEOTIDASE"/>
    <property type="match status" value="1"/>
</dbReference>
<evidence type="ECO:0000313" key="2">
    <source>
        <dbReference type="EMBL" id="MDO1511257.1"/>
    </source>
</evidence>
<gene>
    <name evidence="2" type="ORF">Q2T41_01090</name>
</gene>
<comment type="caution">
    <text evidence="2">The sequence shown here is derived from an EMBL/GenBank/DDBJ whole genome shotgun (WGS) entry which is preliminary data.</text>
</comment>
<reference evidence="2" key="1">
    <citation type="journal article" date="2014" name="Int. J. Syst. Evol. Microbiol.">
        <title>Complete genome of a new Firmicutes species belonging to the dominant human colonic microbiota ('Ruminococcus bicirculans') reveals two chromosomes and a selective capacity to utilize plant glucans.</title>
        <authorList>
            <consortium name="NISC Comparative Sequencing Program"/>
            <person name="Wegmann U."/>
            <person name="Louis P."/>
            <person name="Goesmann A."/>
            <person name="Henrissat B."/>
            <person name="Duncan S.H."/>
            <person name="Flint H.J."/>
        </authorList>
    </citation>
    <scope>NUCLEOTIDE SEQUENCE</scope>
    <source>
        <strain evidence="2">CECT 8869</strain>
    </source>
</reference>
<proteinExistence type="predicted"/>
<accession>A0ABT8RLB5</accession>
<dbReference type="InterPro" id="IPR008334">
    <property type="entry name" value="5'-Nucleotdase_C"/>
</dbReference>